<proteinExistence type="predicted"/>
<dbReference type="Proteomes" id="UP000268033">
    <property type="component" value="Unassembled WGS sequence"/>
</dbReference>
<organism evidence="2 3">
    <name type="scientific">Gallaecimonas pentaromativorans</name>
    <dbReference type="NCBI Taxonomy" id="584787"/>
    <lineage>
        <taxon>Bacteria</taxon>
        <taxon>Pseudomonadati</taxon>
        <taxon>Pseudomonadota</taxon>
        <taxon>Gammaproteobacteria</taxon>
        <taxon>Enterobacterales</taxon>
        <taxon>Gallaecimonadaceae</taxon>
        <taxon>Gallaecimonas</taxon>
    </lineage>
</organism>
<dbReference type="EMBL" id="RJUL01000006">
    <property type="protein sequence ID" value="ROQ24895.1"/>
    <property type="molecule type" value="Genomic_DNA"/>
</dbReference>
<evidence type="ECO:0000313" key="3">
    <source>
        <dbReference type="Proteomes" id="UP000268033"/>
    </source>
</evidence>
<accession>A0A3N1P8L8</accession>
<name>A0A3N1P8L8_9GAMM</name>
<comment type="caution">
    <text evidence="2">The sequence shown here is derived from an EMBL/GenBank/DDBJ whole genome shotgun (WGS) entry which is preliminary data.</text>
</comment>
<keyword evidence="1" id="KW-0732">Signal</keyword>
<gene>
    <name evidence="2" type="ORF">EDC28_106142</name>
</gene>
<feature type="chain" id="PRO_5017944045" evidence="1">
    <location>
        <begin position="21"/>
        <end position="118"/>
    </location>
</feature>
<dbReference type="AlphaFoldDB" id="A0A3N1P8L8"/>
<sequence length="118" mass="12739">MKISLVMAVLTVMSVCPAFADNLTETEKSGVCKAVLGKLNANDPTDYTLTSHSGDTFSFRSSHGYAYSCEVFGLTIKLSSPGWQRIQPTGNVVPDGSCIKFTVYDPGFMVTHEGRFCG</sequence>
<evidence type="ECO:0000313" key="2">
    <source>
        <dbReference type="EMBL" id="ROQ24895.1"/>
    </source>
</evidence>
<keyword evidence="3" id="KW-1185">Reference proteome</keyword>
<evidence type="ECO:0000256" key="1">
    <source>
        <dbReference type="SAM" id="SignalP"/>
    </source>
</evidence>
<protein>
    <submittedName>
        <fullName evidence="2">Uncharacterized protein</fullName>
    </submittedName>
</protein>
<feature type="signal peptide" evidence="1">
    <location>
        <begin position="1"/>
        <end position="20"/>
    </location>
</feature>
<reference evidence="2 3" key="1">
    <citation type="submission" date="2018-11" db="EMBL/GenBank/DDBJ databases">
        <title>Genomic Encyclopedia of Type Strains, Phase IV (KMG-IV): sequencing the most valuable type-strain genomes for metagenomic binning, comparative biology and taxonomic classification.</title>
        <authorList>
            <person name="Goeker M."/>
        </authorList>
    </citation>
    <scope>NUCLEOTIDE SEQUENCE [LARGE SCALE GENOMIC DNA]</scope>
    <source>
        <strain evidence="2 3">DSM 21945</strain>
    </source>
</reference>